<feature type="transmembrane region" description="Helical" evidence="1">
    <location>
        <begin position="12"/>
        <end position="33"/>
    </location>
</feature>
<keyword evidence="1" id="KW-1133">Transmembrane helix</keyword>
<name>A0A9D1W4T6_9FIRM</name>
<evidence type="ECO:0000313" key="2">
    <source>
        <dbReference type="EMBL" id="HIX52619.1"/>
    </source>
</evidence>
<reference evidence="2" key="2">
    <citation type="submission" date="2021-04" db="EMBL/GenBank/DDBJ databases">
        <authorList>
            <person name="Gilroy R."/>
        </authorList>
    </citation>
    <scope>NUCLEOTIDE SEQUENCE</scope>
    <source>
        <strain evidence="2">ChiGjej4B4-12881</strain>
    </source>
</reference>
<organism evidence="2 3">
    <name type="scientific">Candidatus Lachnoclostridium stercoripullorum</name>
    <dbReference type="NCBI Taxonomy" id="2838635"/>
    <lineage>
        <taxon>Bacteria</taxon>
        <taxon>Bacillati</taxon>
        <taxon>Bacillota</taxon>
        <taxon>Clostridia</taxon>
        <taxon>Lachnospirales</taxon>
        <taxon>Lachnospiraceae</taxon>
    </lineage>
</organism>
<keyword evidence="1" id="KW-0812">Transmembrane</keyword>
<keyword evidence="2" id="KW-0132">Cell division</keyword>
<keyword evidence="1" id="KW-0472">Membrane</keyword>
<sequence length="247" mass="27654">MAGKRSKGKKSIVKWIAGAAAVFLLLAAAGFFVQIRDVTVTGNNRCSSEEITRILFPTPKERSLVYCYLKDRFGEHEKIPYVEDYDLVFESPTRVEVIVYEKGIVGYVRYMSSYMYFDKDGIIVDSTNERLEGVPEVTGLEFGHIVLYAPLPVEDSRIFSEILGLTQALYDYEIQAEEIHFGSRNQVTLRLGDIDVELGDSENMNGKIAALHDTLPVLEGQAGTLYLDSYDEAGTSGTYTFKKKDLG</sequence>
<keyword evidence="2" id="KW-0131">Cell cycle</keyword>
<gene>
    <name evidence="2" type="ORF">IAA28_07425</name>
</gene>
<dbReference type="AlphaFoldDB" id="A0A9D1W4T6"/>
<dbReference type="EMBL" id="DXEU01000132">
    <property type="protein sequence ID" value="HIX52619.1"/>
    <property type="molecule type" value="Genomic_DNA"/>
</dbReference>
<dbReference type="Proteomes" id="UP000886780">
    <property type="component" value="Unassembled WGS sequence"/>
</dbReference>
<evidence type="ECO:0000313" key="3">
    <source>
        <dbReference type="Proteomes" id="UP000886780"/>
    </source>
</evidence>
<protein>
    <submittedName>
        <fullName evidence="2">Cell division protein FtsQ</fullName>
    </submittedName>
</protein>
<proteinExistence type="predicted"/>
<reference evidence="2" key="1">
    <citation type="journal article" date="2021" name="PeerJ">
        <title>Extensive microbial diversity within the chicken gut microbiome revealed by metagenomics and culture.</title>
        <authorList>
            <person name="Gilroy R."/>
            <person name="Ravi A."/>
            <person name="Getino M."/>
            <person name="Pursley I."/>
            <person name="Horton D.L."/>
            <person name="Alikhan N.F."/>
            <person name="Baker D."/>
            <person name="Gharbi K."/>
            <person name="Hall N."/>
            <person name="Watson M."/>
            <person name="Adriaenssens E.M."/>
            <person name="Foster-Nyarko E."/>
            <person name="Jarju S."/>
            <person name="Secka A."/>
            <person name="Antonio M."/>
            <person name="Oren A."/>
            <person name="Chaudhuri R.R."/>
            <person name="La Ragione R."/>
            <person name="Hildebrand F."/>
            <person name="Pallen M.J."/>
        </authorList>
    </citation>
    <scope>NUCLEOTIDE SEQUENCE</scope>
    <source>
        <strain evidence="2">ChiGjej4B4-12881</strain>
    </source>
</reference>
<accession>A0A9D1W4T6</accession>
<comment type="caution">
    <text evidence="2">The sequence shown here is derived from an EMBL/GenBank/DDBJ whole genome shotgun (WGS) entry which is preliminary data.</text>
</comment>
<evidence type="ECO:0000256" key="1">
    <source>
        <dbReference type="SAM" id="Phobius"/>
    </source>
</evidence>
<dbReference type="GO" id="GO:0051301">
    <property type="term" value="P:cell division"/>
    <property type="evidence" value="ECO:0007669"/>
    <property type="project" value="UniProtKB-KW"/>
</dbReference>